<feature type="region of interest" description="Disordered" evidence="1">
    <location>
        <begin position="23"/>
        <end position="43"/>
    </location>
</feature>
<proteinExistence type="predicted"/>
<evidence type="ECO:0000313" key="2">
    <source>
        <dbReference type="EMBL" id="EMD37116.1"/>
    </source>
</evidence>
<evidence type="ECO:0000256" key="1">
    <source>
        <dbReference type="SAM" id="MobiDB-lite"/>
    </source>
</evidence>
<feature type="compositionally biased region" description="Low complexity" evidence="1">
    <location>
        <begin position="33"/>
        <end position="43"/>
    </location>
</feature>
<feature type="compositionally biased region" description="Low complexity" evidence="1">
    <location>
        <begin position="125"/>
        <end position="136"/>
    </location>
</feature>
<sequence>MQWDSSSRRGVFVVEGQIADSWPQTQDDLSHTAGRSAGRAARQATPSLRVYVTGPSRRFDAIETRRSPEADALEAALLRLHCAVYADSGRDLRLTDLLPLLRSLVLCCRQLPRADCTRPERFMDPATAPSQSSTSAIDIRPPL</sequence>
<feature type="region of interest" description="Disordered" evidence="1">
    <location>
        <begin position="119"/>
        <end position="143"/>
    </location>
</feature>
<keyword evidence="3" id="KW-1185">Reference proteome</keyword>
<organism evidence="2 3">
    <name type="scientific">Ceriporiopsis subvermispora (strain B)</name>
    <name type="common">White-rot fungus</name>
    <name type="synonym">Gelatoporia subvermispora</name>
    <dbReference type="NCBI Taxonomy" id="914234"/>
    <lineage>
        <taxon>Eukaryota</taxon>
        <taxon>Fungi</taxon>
        <taxon>Dikarya</taxon>
        <taxon>Basidiomycota</taxon>
        <taxon>Agaricomycotina</taxon>
        <taxon>Agaricomycetes</taxon>
        <taxon>Polyporales</taxon>
        <taxon>Gelatoporiaceae</taxon>
        <taxon>Gelatoporia</taxon>
    </lineage>
</organism>
<protein>
    <submittedName>
        <fullName evidence="2">Uncharacterized protein</fullName>
    </submittedName>
</protein>
<dbReference type="HOGENOM" id="CLU_1805947_0_0_1"/>
<evidence type="ECO:0000313" key="3">
    <source>
        <dbReference type="Proteomes" id="UP000016930"/>
    </source>
</evidence>
<dbReference type="Proteomes" id="UP000016930">
    <property type="component" value="Unassembled WGS sequence"/>
</dbReference>
<gene>
    <name evidence="2" type="ORF">CERSUDRAFT_95381</name>
</gene>
<name>M2RE66_CERS8</name>
<dbReference type="AlphaFoldDB" id="M2RE66"/>
<reference evidence="2 3" key="1">
    <citation type="journal article" date="2012" name="Proc. Natl. Acad. Sci. U.S.A.">
        <title>Comparative genomics of Ceriporiopsis subvermispora and Phanerochaete chrysosporium provide insight into selective ligninolysis.</title>
        <authorList>
            <person name="Fernandez-Fueyo E."/>
            <person name="Ruiz-Duenas F.J."/>
            <person name="Ferreira P."/>
            <person name="Floudas D."/>
            <person name="Hibbett D.S."/>
            <person name="Canessa P."/>
            <person name="Larrondo L.F."/>
            <person name="James T.Y."/>
            <person name="Seelenfreund D."/>
            <person name="Lobos S."/>
            <person name="Polanco R."/>
            <person name="Tello M."/>
            <person name="Honda Y."/>
            <person name="Watanabe T."/>
            <person name="Watanabe T."/>
            <person name="Ryu J.S."/>
            <person name="Kubicek C.P."/>
            <person name="Schmoll M."/>
            <person name="Gaskell J."/>
            <person name="Hammel K.E."/>
            <person name="St John F.J."/>
            <person name="Vanden Wymelenberg A."/>
            <person name="Sabat G."/>
            <person name="Splinter BonDurant S."/>
            <person name="Syed K."/>
            <person name="Yadav J.S."/>
            <person name="Doddapaneni H."/>
            <person name="Subramanian V."/>
            <person name="Lavin J.L."/>
            <person name="Oguiza J.A."/>
            <person name="Perez G."/>
            <person name="Pisabarro A.G."/>
            <person name="Ramirez L."/>
            <person name="Santoyo F."/>
            <person name="Master E."/>
            <person name="Coutinho P.M."/>
            <person name="Henrissat B."/>
            <person name="Lombard V."/>
            <person name="Magnuson J.K."/>
            <person name="Kuees U."/>
            <person name="Hori C."/>
            <person name="Igarashi K."/>
            <person name="Samejima M."/>
            <person name="Held B.W."/>
            <person name="Barry K.W."/>
            <person name="LaButti K.M."/>
            <person name="Lapidus A."/>
            <person name="Lindquist E.A."/>
            <person name="Lucas S.M."/>
            <person name="Riley R."/>
            <person name="Salamov A.A."/>
            <person name="Hoffmeister D."/>
            <person name="Schwenk D."/>
            <person name="Hadar Y."/>
            <person name="Yarden O."/>
            <person name="de Vries R.P."/>
            <person name="Wiebenga A."/>
            <person name="Stenlid J."/>
            <person name="Eastwood D."/>
            <person name="Grigoriev I.V."/>
            <person name="Berka R.M."/>
            <person name="Blanchette R.A."/>
            <person name="Kersten P."/>
            <person name="Martinez A.T."/>
            <person name="Vicuna R."/>
            <person name="Cullen D."/>
        </authorList>
    </citation>
    <scope>NUCLEOTIDE SEQUENCE [LARGE SCALE GENOMIC DNA]</scope>
    <source>
        <strain evidence="2 3">B</strain>
    </source>
</reference>
<dbReference type="EMBL" id="KB445797">
    <property type="protein sequence ID" value="EMD37116.1"/>
    <property type="molecule type" value="Genomic_DNA"/>
</dbReference>
<accession>M2RE66</accession>